<dbReference type="GO" id="GO:0009306">
    <property type="term" value="P:protein secretion"/>
    <property type="evidence" value="ECO:0007669"/>
    <property type="project" value="InterPro"/>
</dbReference>
<sequence>MKQHTPQHERRRPFPDQETASHVRAGSTLLVVLVVVVMLSLGAYTFSELMIVEMEATNIYGRSIQSRELALSGIELAAAYVGDRTEVDGWNSYHNPDQFQNINMVQGEIPRTSGFLSIVAPVASDSQSKTIRFGLMNESGKLNLNILANEEVEVSLDLEEDIEFDSAIDRLMYIPNMTEDIAAAILDWIDEDDETRSFGAESDYYETLESPYFAKNGPLESLDELLLVRDVTPELLYGEDTNRNGILDPNENDGDATLPIDNADGVLDSGWFAYFTVHSREINIRPDGSEKINLNGTMLTELYDELEAELGPDEARFIVAYRVSGPILTAEDLASGGSGTIVGGGMSDEQALNELANGLAKAMFSEEGVTVTRAGIDLSGGGVYSINSIFDLIGSEVEVEVDGQKTTLISPWSADPATMTVELPILHDLLTTSKNQYIEGRIQIDEARLETLQGIPEMDDDLANAIVNSQMTGTNGAPSTQISQARQTTGWLVIEGLTTIEQIRKLAPHICSRGDVFRAQSLGYFGQRGPITRVEAIIDGTFIPPRITYIRDLSNLGSGYPVSTLQGAAEE</sequence>
<dbReference type="Gene3D" id="1.10.40.60">
    <property type="entry name" value="EpsJ-like"/>
    <property type="match status" value="1"/>
</dbReference>
<dbReference type="InterPro" id="IPR005628">
    <property type="entry name" value="GspK"/>
</dbReference>
<dbReference type="GO" id="GO:0005886">
    <property type="term" value="C:plasma membrane"/>
    <property type="evidence" value="ECO:0007669"/>
    <property type="project" value="UniProtKB-SubCell"/>
</dbReference>
<keyword evidence="13" id="KW-1185">Reference proteome</keyword>
<dbReference type="Pfam" id="PF21687">
    <property type="entry name" value="T2SSK_1st"/>
    <property type="match status" value="1"/>
</dbReference>
<keyword evidence="8 10" id="KW-1133">Transmembrane helix</keyword>
<dbReference type="SUPFAM" id="SSF158544">
    <property type="entry name" value="GspK insert domain-like"/>
    <property type="match status" value="1"/>
</dbReference>
<evidence type="ECO:0000256" key="5">
    <source>
        <dbReference type="ARBA" id="ARBA00022519"/>
    </source>
</evidence>
<keyword evidence="7" id="KW-0653">Protein transport</keyword>
<dbReference type="PANTHER" id="PTHR38831:SF2">
    <property type="entry name" value="TYPE II SECRETION SYSTEM PROTEIN K"/>
    <property type="match status" value="1"/>
</dbReference>
<keyword evidence="9 10" id="KW-0472">Membrane</keyword>
<dbReference type="EMBL" id="CP037452">
    <property type="protein sequence ID" value="QDV53135.1"/>
    <property type="molecule type" value="Genomic_DNA"/>
</dbReference>
<evidence type="ECO:0000256" key="8">
    <source>
        <dbReference type="ARBA" id="ARBA00022989"/>
    </source>
</evidence>
<evidence type="ECO:0000256" key="3">
    <source>
        <dbReference type="ARBA" id="ARBA00022448"/>
    </source>
</evidence>
<keyword evidence="3" id="KW-0813">Transport</keyword>
<dbReference type="OrthoDB" id="260436at2"/>
<keyword evidence="6 10" id="KW-0812">Transmembrane</keyword>
<reference evidence="12 13" key="1">
    <citation type="submission" date="2019-03" db="EMBL/GenBank/DDBJ databases">
        <title>Deep-cultivation of Planctomycetes and their phenomic and genomic characterization uncovers novel biology.</title>
        <authorList>
            <person name="Wiegand S."/>
            <person name="Jogler M."/>
            <person name="Boedeker C."/>
            <person name="Pinto D."/>
            <person name="Vollmers J."/>
            <person name="Rivas-Marin E."/>
            <person name="Kohn T."/>
            <person name="Peeters S.H."/>
            <person name="Heuer A."/>
            <person name="Rast P."/>
            <person name="Oberbeckmann S."/>
            <person name="Bunk B."/>
            <person name="Jeske O."/>
            <person name="Meyerdierks A."/>
            <person name="Storesund J.E."/>
            <person name="Kallscheuer N."/>
            <person name="Luecker S."/>
            <person name="Lage O.M."/>
            <person name="Pohl T."/>
            <person name="Merkel B.J."/>
            <person name="Hornburger P."/>
            <person name="Mueller R.-W."/>
            <person name="Bruemmer F."/>
            <person name="Labrenz M."/>
            <person name="Spormann A.M."/>
            <person name="Op den Camp H."/>
            <person name="Overmann J."/>
            <person name="Amann R."/>
            <person name="Jetten M.S.M."/>
            <person name="Mascher T."/>
            <person name="Medema M.H."/>
            <person name="Devos D.P."/>
            <person name="Kaster A.-K."/>
            <person name="Ovreas L."/>
            <person name="Rohde M."/>
            <person name="Galperin M.Y."/>
            <person name="Jogler C."/>
        </authorList>
    </citation>
    <scope>NUCLEOTIDE SEQUENCE [LARGE SCALE GENOMIC DNA]</scope>
    <source>
        <strain evidence="12 13">Enr17</strain>
    </source>
</reference>
<evidence type="ECO:0000256" key="9">
    <source>
        <dbReference type="ARBA" id="ARBA00023136"/>
    </source>
</evidence>
<protein>
    <submittedName>
        <fullName evidence="12">General secretion pathway protein K</fullName>
    </submittedName>
</protein>
<dbReference type="KEGG" id="gfm:Enr17x_52060"/>
<proteinExistence type="inferred from homology"/>
<gene>
    <name evidence="12" type="ORF">Enr17x_52060</name>
</gene>
<feature type="domain" description="T2SS protein K first SAM-like" evidence="11">
    <location>
        <begin position="140"/>
        <end position="236"/>
    </location>
</feature>
<comment type="similarity">
    <text evidence="2">Belongs to the GSP K family.</text>
</comment>
<evidence type="ECO:0000256" key="2">
    <source>
        <dbReference type="ARBA" id="ARBA00007246"/>
    </source>
</evidence>
<evidence type="ECO:0000256" key="1">
    <source>
        <dbReference type="ARBA" id="ARBA00004533"/>
    </source>
</evidence>
<evidence type="ECO:0000313" key="12">
    <source>
        <dbReference type="EMBL" id="QDV53135.1"/>
    </source>
</evidence>
<feature type="transmembrane region" description="Helical" evidence="10">
    <location>
        <begin position="21"/>
        <end position="44"/>
    </location>
</feature>
<accession>A0A518IJ89</accession>
<dbReference type="Proteomes" id="UP000318313">
    <property type="component" value="Chromosome"/>
</dbReference>
<keyword evidence="4" id="KW-1003">Cell membrane</keyword>
<evidence type="ECO:0000256" key="10">
    <source>
        <dbReference type="SAM" id="Phobius"/>
    </source>
</evidence>
<evidence type="ECO:0000259" key="11">
    <source>
        <dbReference type="Pfam" id="PF21687"/>
    </source>
</evidence>
<dbReference type="RefSeq" id="WP_145312447.1">
    <property type="nucleotide sequence ID" value="NZ_CP037452.1"/>
</dbReference>
<dbReference type="PANTHER" id="PTHR38831">
    <property type="entry name" value="TYPE II SECRETION SYSTEM PROTEIN K"/>
    <property type="match status" value="1"/>
</dbReference>
<comment type="subcellular location">
    <subcellularLocation>
        <location evidence="1">Cell inner membrane</location>
    </subcellularLocation>
</comment>
<organism evidence="12 13">
    <name type="scientific">Gimesia fumaroli</name>
    <dbReference type="NCBI Taxonomy" id="2527976"/>
    <lineage>
        <taxon>Bacteria</taxon>
        <taxon>Pseudomonadati</taxon>
        <taxon>Planctomycetota</taxon>
        <taxon>Planctomycetia</taxon>
        <taxon>Planctomycetales</taxon>
        <taxon>Planctomycetaceae</taxon>
        <taxon>Gimesia</taxon>
    </lineage>
</organism>
<evidence type="ECO:0000313" key="13">
    <source>
        <dbReference type="Proteomes" id="UP000318313"/>
    </source>
</evidence>
<evidence type="ECO:0000256" key="6">
    <source>
        <dbReference type="ARBA" id="ARBA00022692"/>
    </source>
</evidence>
<keyword evidence="5" id="KW-0997">Cell inner membrane</keyword>
<name>A0A518IJ89_9PLAN</name>
<dbReference type="InterPro" id="IPR049031">
    <property type="entry name" value="T2SSK_SAM-like_1st"/>
</dbReference>
<evidence type="ECO:0000256" key="7">
    <source>
        <dbReference type="ARBA" id="ARBA00022927"/>
    </source>
</evidence>
<dbReference type="InterPro" id="IPR038072">
    <property type="entry name" value="GspK_central_sf"/>
</dbReference>
<dbReference type="AlphaFoldDB" id="A0A518IJ89"/>
<evidence type="ECO:0000256" key="4">
    <source>
        <dbReference type="ARBA" id="ARBA00022475"/>
    </source>
</evidence>